<dbReference type="SUPFAM" id="SSF141868">
    <property type="entry name" value="EAL domain-like"/>
    <property type="match status" value="1"/>
</dbReference>
<dbReference type="SUPFAM" id="SSF55073">
    <property type="entry name" value="Nucleotide cyclase"/>
    <property type="match status" value="1"/>
</dbReference>
<dbReference type="PANTHER" id="PTHR33121">
    <property type="entry name" value="CYCLIC DI-GMP PHOSPHODIESTERASE PDEF"/>
    <property type="match status" value="1"/>
</dbReference>
<comment type="caution">
    <text evidence="3">The sequence shown here is derived from an EMBL/GenBank/DDBJ whole genome shotgun (WGS) entry which is preliminary data.</text>
</comment>
<dbReference type="GO" id="GO:0071111">
    <property type="term" value="F:cyclic-guanylate-specific phosphodiesterase activity"/>
    <property type="evidence" value="ECO:0007669"/>
    <property type="project" value="InterPro"/>
</dbReference>
<sequence>MTYNKDVLVTQFTLELSSYALDIMSGVNDVSEAISLLLKKVGEKFSLSHITVLEKQRNLPCFMATYEWYTSDIEPMRNHIFSFSEEQKNIFFKRMDQSEEIFTYEELKGFKEAKKMISSLKQNKGDNMILCALKQNNNFIGFINFETRNKIESFSPEEISAFLQTKRILENFFLVCRANQEAQKRIEQVTLYDPITGLMKYDSFLEQAEFIYKNDSNNQYIMFYEDINNFKFFNETYGYAAGDEVLRLFKQHFMSYSSSYIIGCRIFSDYFIGMTILKEPLIERKLIQELQMINYSFQKKIQSIYPESSIHIVSGVVLIDNKNLDIQTYIDNANQARKIAKFNRTICVIFNKDMEAERKKYYRITSTAEEALKNDEFYFELQPKIDLKTKRTVGAEALVRWSRP</sequence>
<dbReference type="InterPro" id="IPR043128">
    <property type="entry name" value="Rev_trsase/Diguanyl_cyclase"/>
</dbReference>
<dbReference type="PANTHER" id="PTHR33121:SF71">
    <property type="entry name" value="OXYGEN SENSOR PROTEIN DOSP"/>
    <property type="match status" value="1"/>
</dbReference>
<dbReference type="InterPro" id="IPR035919">
    <property type="entry name" value="EAL_sf"/>
</dbReference>
<dbReference type="SMART" id="SM00267">
    <property type="entry name" value="GGDEF"/>
    <property type="match status" value="1"/>
</dbReference>
<dbReference type="Pfam" id="PF00990">
    <property type="entry name" value="GGDEF"/>
    <property type="match status" value="1"/>
</dbReference>
<dbReference type="AlphaFoldDB" id="A0A3D2X8A6"/>
<dbReference type="InterPro" id="IPR029787">
    <property type="entry name" value="Nucleotide_cyclase"/>
</dbReference>
<proteinExistence type="predicted"/>
<accession>A0A3D2X8A6</accession>
<feature type="domain" description="GGDEF" evidence="2">
    <location>
        <begin position="218"/>
        <end position="352"/>
    </location>
</feature>
<evidence type="ECO:0008006" key="5">
    <source>
        <dbReference type="Google" id="ProtNLM"/>
    </source>
</evidence>
<dbReference type="Gene3D" id="3.20.20.450">
    <property type="entry name" value="EAL domain"/>
    <property type="match status" value="1"/>
</dbReference>
<evidence type="ECO:0000259" key="1">
    <source>
        <dbReference type="PROSITE" id="PS50883"/>
    </source>
</evidence>
<dbReference type="Proteomes" id="UP000262969">
    <property type="component" value="Unassembled WGS sequence"/>
</dbReference>
<dbReference type="NCBIfam" id="TIGR00254">
    <property type="entry name" value="GGDEF"/>
    <property type="match status" value="1"/>
</dbReference>
<reference evidence="3 4" key="1">
    <citation type="journal article" date="2018" name="Nat. Biotechnol.">
        <title>A standardized bacterial taxonomy based on genome phylogeny substantially revises the tree of life.</title>
        <authorList>
            <person name="Parks D.H."/>
            <person name="Chuvochina M."/>
            <person name="Waite D.W."/>
            <person name="Rinke C."/>
            <person name="Skarshewski A."/>
            <person name="Chaumeil P.A."/>
            <person name="Hugenholtz P."/>
        </authorList>
    </citation>
    <scope>NUCLEOTIDE SEQUENCE [LARGE SCALE GENOMIC DNA]</scope>
    <source>
        <strain evidence="3">UBA11728</strain>
    </source>
</reference>
<name>A0A3D2X8A6_9FIRM</name>
<gene>
    <name evidence="3" type="ORF">DHW61_09255</name>
</gene>
<organism evidence="3 4">
    <name type="scientific">Lachnoclostridium phytofermentans</name>
    <dbReference type="NCBI Taxonomy" id="66219"/>
    <lineage>
        <taxon>Bacteria</taxon>
        <taxon>Bacillati</taxon>
        <taxon>Bacillota</taxon>
        <taxon>Clostridia</taxon>
        <taxon>Lachnospirales</taxon>
        <taxon>Lachnospiraceae</taxon>
    </lineage>
</organism>
<feature type="non-terminal residue" evidence="3">
    <location>
        <position position="404"/>
    </location>
</feature>
<dbReference type="PROSITE" id="PS50883">
    <property type="entry name" value="EAL"/>
    <property type="match status" value="1"/>
</dbReference>
<dbReference type="InterPro" id="IPR001633">
    <property type="entry name" value="EAL_dom"/>
</dbReference>
<dbReference type="PROSITE" id="PS50887">
    <property type="entry name" value="GGDEF"/>
    <property type="match status" value="1"/>
</dbReference>
<dbReference type="InterPro" id="IPR050706">
    <property type="entry name" value="Cyclic-di-GMP_PDE-like"/>
</dbReference>
<evidence type="ECO:0000313" key="4">
    <source>
        <dbReference type="Proteomes" id="UP000262969"/>
    </source>
</evidence>
<protein>
    <recommendedName>
        <fullName evidence="5">GGDEF domain-containing protein</fullName>
    </recommendedName>
</protein>
<evidence type="ECO:0000259" key="2">
    <source>
        <dbReference type="PROSITE" id="PS50887"/>
    </source>
</evidence>
<dbReference type="EMBL" id="DPVV01000303">
    <property type="protein sequence ID" value="HCL02588.1"/>
    <property type="molecule type" value="Genomic_DNA"/>
</dbReference>
<feature type="domain" description="EAL" evidence="1">
    <location>
        <begin position="361"/>
        <end position="404"/>
    </location>
</feature>
<dbReference type="InterPro" id="IPR000160">
    <property type="entry name" value="GGDEF_dom"/>
</dbReference>
<evidence type="ECO:0000313" key="3">
    <source>
        <dbReference type="EMBL" id="HCL02588.1"/>
    </source>
</evidence>
<dbReference type="Gene3D" id="3.30.70.270">
    <property type="match status" value="1"/>
</dbReference>